<dbReference type="GO" id="GO:0016746">
    <property type="term" value="F:acyltransferase activity"/>
    <property type="evidence" value="ECO:0007669"/>
    <property type="project" value="UniProtKB-KW"/>
</dbReference>
<sequence length="192" mass="20883">MASKLIYDNAFFRSLMAVSGKLFLKLLGWKVVGTVPDQKKFVAIAAPHTSNWDFPLFMAVVGCFNLHIRFLGKHTLFQGASGKLFSYLGGIPVDRTSDEAGALVGQAVEAFNQSEHMILGIAPEGTRTAVSKWKTGFYRIAVQAEVPILLAFVDRRTKQIGLGPLFMPTGDKEADLAAIQAFYTGKTGVKAL</sequence>
<gene>
    <name evidence="5" type="ORF">ACFOKA_02845</name>
</gene>
<dbReference type="SUPFAM" id="SSF69593">
    <property type="entry name" value="Glycerol-3-phosphate (1)-acyltransferase"/>
    <property type="match status" value="1"/>
</dbReference>
<organism evidence="5 6">
    <name type="scientific">Kordiimonas pumila</name>
    <dbReference type="NCBI Taxonomy" id="2161677"/>
    <lineage>
        <taxon>Bacteria</taxon>
        <taxon>Pseudomonadati</taxon>
        <taxon>Pseudomonadota</taxon>
        <taxon>Alphaproteobacteria</taxon>
        <taxon>Kordiimonadales</taxon>
        <taxon>Kordiimonadaceae</taxon>
        <taxon>Kordiimonas</taxon>
    </lineage>
</organism>
<name>A0ABV7D103_9PROT</name>
<dbReference type="EMBL" id="JBHRSL010000002">
    <property type="protein sequence ID" value="MFC3050836.1"/>
    <property type="molecule type" value="Genomic_DNA"/>
</dbReference>
<evidence type="ECO:0000259" key="4">
    <source>
        <dbReference type="SMART" id="SM00563"/>
    </source>
</evidence>
<evidence type="ECO:0000313" key="5">
    <source>
        <dbReference type="EMBL" id="MFC3050836.1"/>
    </source>
</evidence>
<comment type="pathway">
    <text evidence="1">Lipid metabolism.</text>
</comment>
<proteinExistence type="predicted"/>
<dbReference type="Pfam" id="PF01553">
    <property type="entry name" value="Acyltransferase"/>
    <property type="match status" value="1"/>
</dbReference>
<keyword evidence="3 5" id="KW-0012">Acyltransferase</keyword>
<dbReference type="CDD" id="cd07988">
    <property type="entry name" value="LPLAT_ABO13168-like"/>
    <property type="match status" value="1"/>
</dbReference>
<evidence type="ECO:0000256" key="2">
    <source>
        <dbReference type="ARBA" id="ARBA00022679"/>
    </source>
</evidence>
<dbReference type="Proteomes" id="UP001595444">
    <property type="component" value="Unassembled WGS sequence"/>
</dbReference>
<comment type="caution">
    <text evidence="5">The sequence shown here is derived from an EMBL/GenBank/DDBJ whole genome shotgun (WGS) entry which is preliminary data.</text>
</comment>
<evidence type="ECO:0000256" key="1">
    <source>
        <dbReference type="ARBA" id="ARBA00005189"/>
    </source>
</evidence>
<feature type="domain" description="Phospholipid/glycerol acyltransferase" evidence="4">
    <location>
        <begin position="42"/>
        <end position="156"/>
    </location>
</feature>
<reference evidence="6" key="1">
    <citation type="journal article" date="2019" name="Int. J. Syst. Evol. Microbiol.">
        <title>The Global Catalogue of Microorganisms (GCM) 10K type strain sequencing project: providing services to taxonomists for standard genome sequencing and annotation.</title>
        <authorList>
            <consortium name="The Broad Institute Genomics Platform"/>
            <consortium name="The Broad Institute Genome Sequencing Center for Infectious Disease"/>
            <person name="Wu L."/>
            <person name="Ma J."/>
        </authorList>
    </citation>
    <scope>NUCLEOTIDE SEQUENCE [LARGE SCALE GENOMIC DNA]</scope>
    <source>
        <strain evidence="6">KCTC 62164</strain>
    </source>
</reference>
<dbReference type="RefSeq" id="WP_228073459.1">
    <property type="nucleotide sequence ID" value="NZ_CP061205.1"/>
</dbReference>
<dbReference type="PANTHER" id="PTHR10434">
    <property type="entry name" value="1-ACYL-SN-GLYCEROL-3-PHOSPHATE ACYLTRANSFERASE"/>
    <property type="match status" value="1"/>
</dbReference>
<evidence type="ECO:0000313" key="6">
    <source>
        <dbReference type="Proteomes" id="UP001595444"/>
    </source>
</evidence>
<dbReference type="InterPro" id="IPR002123">
    <property type="entry name" value="Plipid/glycerol_acylTrfase"/>
</dbReference>
<accession>A0ABV7D103</accession>
<dbReference type="SMART" id="SM00563">
    <property type="entry name" value="PlsC"/>
    <property type="match status" value="1"/>
</dbReference>
<evidence type="ECO:0000256" key="3">
    <source>
        <dbReference type="ARBA" id="ARBA00023315"/>
    </source>
</evidence>
<keyword evidence="6" id="KW-1185">Reference proteome</keyword>
<keyword evidence="2" id="KW-0808">Transferase</keyword>
<dbReference type="PANTHER" id="PTHR10434:SF9">
    <property type="entry name" value="PHOSPHOLIPID_GLYCEROL ACYLTRANSFERASE DOMAIN-CONTAINING PROTEIN"/>
    <property type="match status" value="1"/>
</dbReference>
<protein>
    <submittedName>
        <fullName evidence="5">Lysophospholipid acyltransferase family protein</fullName>
    </submittedName>
</protein>